<keyword evidence="3" id="KW-0812">Transmembrane</keyword>
<evidence type="ECO:0000313" key="5">
    <source>
        <dbReference type="Proteomes" id="UP001516400"/>
    </source>
</evidence>
<protein>
    <recommendedName>
        <fullName evidence="6">SCP domain-containing protein</fullName>
    </recommendedName>
</protein>
<dbReference type="Gene3D" id="3.40.33.10">
    <property type="entry name" value="CAP"/>
    <property type="match status" value="1"/>
</dbReference>
<evidence type="ECO:0008006" key="6">
    <source>
        <dbReference type="Google" id="ProtNLM"/>
    </source>
</evidence>
<comment type="subcellular location">
    <subcellularLocation>
        <location evidence="1">Secreted</location>
    </subcellularLocation>
</comment>
<evidence type="ECO:0000256" key="2">
    <source>
        <dbReference type="ARBA" id="ARBA00022525"/>
    </source>
</evidence>
<comment type="caution">
    <text evidence="4">The sequence shown here is derived from an EMBL/GenBank/DDBJ whole genome shotgun (WGS) entry which is preliminary data.</text>
</comment>
<dbReference type="InterPro" id="IPR035940">
    <property type="entry name" value="CAP_sf"/>
</dbReference>
<dbReference type="EMBL" id="JABFTP020000103">
    <property type="protein sequence ID" value="KAL3277091.1"/>
    <property type="molecule type" value="Genomic_DNA"/>
</dbReference>
<keyword evidence="3" id="KW-1133">Transmembrane helix</keyword>
<keyword evidence="5" id="KW-1185">Reference proteome</keyword>
<accession>A0ABD2NFR0</accession>
<gene>
    <name evidence="4" type="ORF">HHI36_012449</name>
</gene>
<evidence type="ECO:0000256" key="1">
    <source>
        <dbReference type="ARBA" id="ARBA00004613"/>
    </source>
</evidence>
<dbReference type="Proteomes" id="UP001516400">
    <property type="component" value="Unassembled WGS sequence"/>
</dbReference>
<keyword evidence="3" id="KW-0472">Membrane</keyword>
<reference evidence="4 5" key="1">
    <citation type="journal article" date="2021" name="BMC Biol.">
        <title>Horizontally acquired antibacterial genes associated with adaptive radiation of ladybird beetles.</title>
        <authorList>
            <person name="Li H.S."/>
            <person name="Tang X.F."/>
            <person name="Huang Y.H."/>
            <person name="Xu Z.Y."/>
            <person name="Chen M.L."/>
            <person name="Du X.Y."/>
            <person name="Qiu B.Y."/>
            <person name="Chen P.T."/>
            <person name="Zhang W."/>
            <person name="Slipinski A."/>
            <person name="Escalona H.E."/>
            <person name="Waterhouse R.M."/>
            <person name="Zwick A."/>
            <person name="Pang H."/>
        </authorList>
    </citation>
    <scope>NUCLEOTIDE SEQUENCE [LARGE SCALE GENOMIC DNA]</scope>
    <source>
        <strain evidence="4">SYSU2018</strain>
    </source>
</reference>
<evidence type="ECO:0000313" key="4">
    <source>
        <dbReference type="EMBL" id="KAL3277091.1"/>
    </source>
</evidence>
<proteinExistence type="predicted"/>
<feature type="transmembrane region" description="Helical" evidence="3">
    <location>
        <begin position="144"/>
        <end position="173"/>
    </location>
</feature>
<dbReference type="AlphaFoldDB" id="A0ABD2NFR0"/>
<sequence>MSLWLAEIEVINERAIQNIPRNEAGTRIDNFAQVLSDRVLYVGCSWSRSVDWMLFVCTFAPRGPYLEEPIYKIGPICSSCPYGFACNYREPYEKLCKPGTMGLTKKVTLQSNNNSRASNLQELEFPKRSDEESKKDSKEKKNPILLAIIIFMGFSIFICIFLSIVFLIIHYLLNW</sequence>
<name>A0ABD2NFR0_9CUCU</name>
<evidence type="ECO:0000256" key="3">
    <source>
        <dbReference type="SAM" id="Phobius"/>
    </source>
</evidence>
<organism evidence="4 5">
    <name type="scientific">Cryptolaemus montrouzieri</name>
    <dbReference type="NCBI Taxonomy" id="559131"/>
    <lineage>
        <taxon>Eukaryota</taxon>
        <taxon>Metazoa</taxon>
        <taxon>Ecdysozoa</taxon>
        <taxon>Arthropoda</taxon>
        <taxon>Hexapoda</taxon>
        <taxon>Insecta</taxon>
        <taxon>Pterygota</taxon>
        <taxon>Neoptera</taxon>
        <taxon>Endopterygota</taxon>
        <taxon>Coleoptera</taxon>
        <taxon>Polyphaga</taxon>
        <taxon>Cucujiformia</taxon>
        <taxon>Coccinelloidea</taxon>
        <taxon>Coccinellidae</taxon>
        <taxon>Scymninae</taxon>
        <taxon>Scymnini</taxon>
        <taxon>Cryptolaemus</taxon>
    </lineage>
</organism>
<keyword evidence="2" id="KW-0964">Secreted</keyword>
<dbReference type="SUPFAM" id="SSF55797">
    <property type="entry name" value="PR-1-like"/>
    <property type="match status" value="1"/>
</dbReference>